<sequence>MDLPVELRLRIYKIVFKPGKYQELSSRHASDVVEPALLFTNRQIRKEATPIFYSTSCFRFELPEFNNQRKYTDFLEGDDRVWLTHMDKLKKLRRLRHVCFRLCDNVDMHDVHVELESCSVDNWLLSSDDMPLKYLCQTPKQWTVLQWCEHIANTAHQMLLPFRMLRILKRVDLCIQLANKAVKHFRTSCVTKSDKLVTRISGLLYLAQAAWFVLDARSQWVDAMDYEGESDLDEDEIMSLRHDEESEIIW</sequence>
<proteinExistence type="predicted"/>
<accession>A0A9P8FF45</accession>
<evidence type="ECO:0000313" key="1">
    <source>
        <dbReference type="EMBL" id="KAG9970550.1"/>
    </source>
</evidence>
<dbReference type="PANTHER" id="PTHR42085:SF1">
    <property type="entry name" value="F-BOX DOMAIN-CONTAINING PROTEIN"/>
    <property type="match status" value="1"/>
</dbReference>
<keyword evidence="2" id="KW-1185">Reference proteome</keyword>
<dbReference type="Proteomes" id="UP000729357">
    <property type="component" value="Unassembled WGS sequence"/>
</dbReference>
<organism evidence="1 2">
    <name type="scientific">Aureobasidium melanogenum</name>
    <name type="common">Aureobasidium pullulans var. melanogenum</name>
    <dbReference type="NCBI Taxonomy" id="46634"/>
    <lineage>
        <taxon>Eukaryota</taxon>
        <taxon>Fungi</taxon>
        <taxon>Dikarya</taxon>
        <taxon>Ascomycota</taxon>
        <taxon>Pezizomycotina</taxon>
        <taxon>Dothideomycetes</taxon>
        <taxon>Dothideomycetidae</taxon>
        <taxon>Dothideales</taxon>
        <taxon>Saccotheciaceae</taxon>
        <taxon>Aureobasidium</taxon>
    </lineage>
</organism>
<reference evidence="1" key="2">
    <citation type="submission" date="2021-08" db="EMBL/GenBank/DDBJ databases">
        <authorList>
            <person name="Gostincar C."/>
            <person name="Sun X."/>
            <person name="Song Z."/>
            <person name="Gunde-Cimerman N."/>
        </authorList>
    </citation>
    <scope>NUCLEOTIDE SEQUENCE</scope>
    <source>
        <strain evidence="1">EXF-9298</strain>
    </source>
</reference>
<gene>
    <name evidence="1" type="ORF">KCU98_g14416</name>
</gene>
<dbReference type="EMBL" id="JAHFXS010002852">
    <property type="protein sequence ID" value="KAG9970550.1"/>
    <property type="molecule type" value="Genomic_DNA"/>
</dbReference>
<name>A0A9P8FF45_AURME</name>
<dbReference type="InterPro" id="IPR038883">
    <property type="entry name" value="AN11006-like"/>
</dbReference>
<protein>
    <submittedName>
        <fullName evidence="1">Uncharacterized protein</fullName>
    </submittedName>
</protein>
<feature type="non-terminal residue" evidence="1">
    <location>
        <position position="250"/>
    </location>
</feature>
<dbReference type="AlphaFoldDB" id="A0A9P8FF45"/>
<dbReference type="PANTHER" id="PTHR42085">
    <property type="entry name" value="F-BOX DOMAIN-CONTAINING PROTEIN"/>
    <property type="match status" value="1"/>
</dbReference>
<evidence type="ECO:0000313" key="2">
    <source>
        <dbReference type="Proteomes" id="UP000729357"/>
    </source>
</evidence>
<comment type="caution">
    <text evidence="1">The sequence shown here is derived from an EMBL/GenBank/DDBJ whole genome shotgun (WGS) entry which is preliminary data.</text>
</comment>
<reference evidence="1" key="1">
    <citation type="journal article" date="2021" name="J Fungi (Basel)">
        <title>Virulence traits and population genomics of the black yeast Aureobasidium melanogenum.</title>
        <authorList>
            <person name="Cernosa A."/>
            <person name="Sun X."/>
            <person name="Gostincar C."/>
            <person name="Fang C."/>
            <person name="Gunde-Cimerman N."/>
            <person name="Song Z."/>
        </authorList>
    </citation>
    <scope>NUCLEOTIDE SEQUENCE</scope>
    <source>
        <strain evidence="1">EXF-9298</strain>
    </source>
</reference>